<dbReference type="GO" id="GO:0000049">
    <property type="term" value="F:tRNA binding"/>
    <property type="evidence" value="ECO:0007669"/>
    <property type="project" value="UniProtKB-KW"/>
</dbReference>
<dbReference type="Gene3D" id="3.90.1010.10">
    <property type="match status" value="1"/>
</dbReference>
<dbReference type="Gene3D" id="2.30.30.280">
    <property type="entry name" value="Adenine nucleotide alpha hydrolases-like domains"/>
    <property type="match status" value="1"/>
</dbReference>
<dbReference type="Pfam" id="PF20258">
    <property type="entry name" value="tRNA_Me_trans_C"/>
    <property type="match status" value="1"/>
</dbReference>
<dbReference type="InterPro" id="IPR023382">
    <property type="entry name" value="MnmA-like_central_sf"/>
</dbReference>
<dbReference type="InterPro" id="IPR046884">
    <property type="entry name" value="MnmA-like_central"/>
</dbReference>
<dbReference type="InterPro" id="IPR046885">
    <property type="entry name" value="MnmA-like_C"/>
</dbReference>
<dbReference type="Proteomes" id="UP000530660">
    <property type="component" value="Unassembled WGS sequence"/>
</dbReference>
<dbReference type="SUPFAM" id="SSF82649">
    <property type="entry name" value="SufE/NifU"/>
    <property type="match status" value="1"/>
</dbReference>
<dbReference type="Pfam" id="PF20259">
    <property type="entry name" value="tRNA_Me_trans_M"/>
    <property type="match status" value="1"/>
</dbReference>
<dbReference type="OrthoDB" id="3685at2759"/>
<dbReference type="GO" id="GO:0061708">
    <property type="term" value="F:tRNA-5-taurinomethyluridine 2-sulfurtransferase"/>
    <property type="evidence" value="ECO:0007669"/>
    <property type="project" value="UniProtKB-EC"/>
</dbReference>
<dbReference type="EMBL" id="VWRR01000001">
    <property type="protein sequence ID" value="KAF6005242.1"/>
    <property type="molecule type" value="Genomic_DNA"/>
</dbReference>
<keyword evidence="8" id="KW-0067">ATP-binding</keyword>
<evidence type="ECO:0000256" key="5">
    <source>
        <dbReference type="ARBA" id="ARBA00022679"/>
    </source>
</evidence>
<dbReference type="InterPro" id="IPR051305">
    <property type="entry name" value="tRNA_2-thiouridylase_MnmA"/>
</dbReference>
<feature type="domain" description="tRNA-specific 2-thiouridylase MnmA-like central" evidence="14">
    <location>
        <begin position="464"/>
        <end position="526"/>
    </location>
</feature>
<dbReference type="Gene3D" id="2.40.30.10">
    <property type="entry name" value="Translation factors"/>
    <property type="match status" value="1"/>
</dbReference>
<evidence type="ECO:0000256" key="10">
    <source>
        <dbReference type="ARBA" id="ARBA00023157"/>
    </source>
</evidence>
<dbReference type="NCBIfam" id="NF001138">
    <property type="entry name" value="PRK00143.1"/>
    <property type="match status" value="1"/>
</dbReference>
<keyword evidence="6" id="KW-0819">tRNA processing</keyword>
<evidence type="ECO:0000259" key="12">
    <source>
        <dbReference type="Pfam" id="PF02657"/>
    </source>
</evidence>
<evidence type="ECO:0000256" key="1">
    <source>
        <dbReference type="ARBA" id="ARBA00003986"/>
    </source>
</evidence>
<dbReference type="EC" id="2.8.1.14" evidence="3"/>
<reference evidence="15 16" key="1">
    <citation type="journal article" date="2020" name="J. Phycol.">
        <title>Comparative genome analysis reveals Cyanidiococcus gen. nov., a new extremophilic red algal genus sister to Cyanidioschyzon (Cyanidioschyzonaceae, Rhodophyta).</title>
        <authorList>
            <person name="Liu S.-L."/>
            <person name="Chiang Y.-R."/>
            <person name="Yoon H.S."/>
            <person name="Fu H.-Y."/>
        </authorList>
    </citation>
    <scope>NUCLEOTIDE SEQUENCE [LARGE SCALE GENOMIC DNA]</scope>
    <source>
        <strain evidence="15 16">THAL066</strain>
    </source>
</reference>
<dbReference type="CDD" id="cd01998">
    <property type="entry name" value="MnmA_TRMU-like"/>
    <property type="match status" value="1"/>
</dbReference>
<dbReference type="AlphaFoldDB" id="A0A7J7IQ43"/>
<comment type="function">
    <text evidence="1">Catalyzes the 2-thiolation of uridine at the wobble position (U34) of mitochondrial tRNA(Lys), tRNA(Glu) and tRNA(Gln). Required for the formation of 5-taurinomethyl-2-thiouridine (tm5s2U) of mitochondrial tRNA(Lys), tRNA(Glu), and tRNA(Gln) at the wobble position. ATP is required to activate the C2 atom of the wobble base.</text>
</comment>
<dbReference type="NCBIfam" id="TIGR00420">
    <property type="entry name" value="trmU"/>
    <property type="match status" value="1"/>
</dbReference>
<dbReference type="GO" id="GO:0005524">
    <property type="term" value="F:ATP binding"/>
    <property type="evidence" value="ECO:0007669"/>
    <property type="project" value="UniProtKB-KW"/>
</dbReference>
<evidence type="ECO:0000259" key="13">
    <source>
        <dbReference type="Pfam" id="PF20258"/>
    </source>
</evidence>
<organism evidence="15 16">
    <name type="scientific">Cyanidiococcus yangmingshanensis</name>
    <dbReference type="NCBI Taxonomy" id="2690220"/>
    <lineage>
        <taxon>Eukaryota</taxon>
        <taxon>Rhodophyta</taxon>
        <taxon>Bangiophyceae</taxon>
        <taxon>Cyanidiales</taxon>
        <taxon>Cyanidiaceae</taxon>
        <taxon>Cyanidiococcus</taxon>
    </lineage>
</organism>
<dbReference type="Pfam" id="PF03054">
    <property type="entry name" value="tRNA_Me_trans"/>
    <property type="match status" value="1"/>
</dbReference>
<keyword evidence="9" id="KW-0694">RNA-binding</keyword>
<evidence type="ECO:0000256" key="2">
    <source>
        <dbReference type="ARBA" id="ARBA00006191"/>
    </source>
</evidence>
<evidence type="ECO:0000256" key="11">
    <source>
        <dbReference type="ARBA" id="ARBA00049564"/>
    </source>
</evidence>
<protein>
    <recommendedName>
        <fullName evidence="3">tRNA-5-taurinomethyluridine 2-sulfurtransferase</fullName>
        <ecNumber evidence="3">2.8.1.14</ecNumber>
    </recommendedName>
</protein>
<evidence type="ECO:0000313" key="15">
    <source>
        <dbReference type="EMBL" id="KAF6005242.1"/>
    </source>
</evidence>
<evidence type="ECO:0000256" key="3">
    <source>
        <dbReference type="ARBA" id="ARBA00011953"/>
    </source>
</evidence>
<dbReference type="HAMAP" id="MF_00144">
    <property type="entry name" value="tRNA_thiouridyl_MnmA"/>
    <property type="match status" value="1"/>
</dbReference>
<dbReference type="InterPro" id="IPR014729">
    <property type="entry name" value="Rossmann-like_a/b/a_fold"/>
</dbReference>
<keyword evidence="16" id="KW-1185">Reference proteome</keyword>
<dbReference type="Gene3D" id="3.40.50.620">
    <property type="entry name" value="HUPs"/>
    <property type="match status" value="1"/>
</dbReference>
<evidence type="ECO:0000256" key="4">
    <source>
        <dbReference type="ARBA" id="ARBA00022555"/>
    </source>
</evidence>
<comment type="catalytic activity">
    <reaction evidence="11">
        <text>5-taurinomethyluridine(34) in tRNA + S-sulfanyl-L-cysteinyl-[protein] + AH2 + ATP = 5-taurinomethyl-2-thiouridine(34) in tRNA + L-cysteinyl-[protein] + A + AMP + diphosphate + H(+)</text>
        <dbReference type="Rhea" id="RHEA:47040"/>
        <dbReference type="Rhea" id="RHEA-COMP:10131"/>
        <dbReference type="Rhea" id="RHEA-COMP:11726"/>
        <dbReference type="Rhea" id="RHEA-COMP:11732"/>
        <dbReference type="Rhea" id="RHEA-COMP:11733"/>
        <dbReference type="ChEBI" id="CHEBI:13193"/>
        <dbReference type="ChEBI" id="CHEBI:15378"/>
        <dbReference type="ChEBI" id="CHEBI:17499"/>
        <dbReference type="ChEBI" id="CHEBI:29950"/>
        <dbReference type="ChEBI" id="CHEBI:30616"/>
        <dbReference type="ChEBI" id="CHEBI:33019"/>
        <dbReference type="ChEBI" id="CHEBI:61963"/>
        <dbReference type="ChEBI" id="CHEBI:87171"/>
        <dbReference type="ChEBI" id="CHEBI:87172"/>
        <dbReference type="ChEBI" id="CHEBI:456215"/>
        <dbReference type="EC" id="2.8.1.14"/>
    </reaction>
</comment>
<evidence type="ECO:0000256" key="6">
    <source>
        <dbReference type="ARBA" id="ARBA00022694"/>
    </source>
</evidence>
<gene>
    <name evidence="15" type="ORF">F1559_003233</name>
</gene>
<keyword evidence="10" id="KW-1015">Disulfide bond</keyword>
<dbReference type="InterPro" id="IPR003808">
    <property type="entry name" value="Fe-S_metab-assoc_dom"/>
</dbReference>
<dbReference type="SUPFAM" id="SSF52402">
    <property type="entry name" value="Adenine nucleotide alpha hydrolases-like"/>
    <property type="match status" value="1"/>
</dbReference>
<proteinExistence type="inferred from homology"/>
<dbReference type="Pfam" id="PF02657">
    <property type="entry name" value="SufE"/>
    <property type="match status" value="1"/>
</dbReference>
<keyword evidence="5" id="KW-0808">Transferase</keyword>
<keyword evidence="7" id="KW-0547">Nucleotide-binding</keyword>
<dbReference type="GO" id="GO:0008033">
    <property type="term" value="P:tRNA processing"/>
    <property type="evidence" value="ECO:0007669"/>
    <property type="project" value="UniProtKB-KW"/>
</dbReference>
<comment type="caution">
    <text evidence="15">The sequence shown here is derived from an EMBL/GenBank/DDBJ whole genome shotgun (WGS) entry which is preliminary data.</text>
</comment>
<keyword evidence="4" id="KW-0820">tRNA-binding</keyword>
<evidence type="ECO:0000256" key="9">
    <source>
        <dbReference type="ARBA" id="ARBA00022884"/>
    </source>
</evidence>
<evidence type="ECO:0000256" key="8">
    <source>
        <dbReference type="ARBA" id="ARBA00022840"/>
    </source>
</evidence>
<feature type="domain" description="tRNA-specific 2-thiouridylase MnmA-like C-terminal" evidence="13">
    <location>
        <begin position="538"/>
        <end position="616"/>
    </location>
</feature>
<evidence type="ECO:0000259" key="14">
    <source>
        <dbReference type="Pfam" id="PF20259"/>
    </source>
</evidence>
<dbReference type="PANTHER" id="PTHR43052">
    <property type="match status" value="1"/>
</dbReference>
<accession>A0A7J7IQ43</accession>
<evidence type="ECO:0000313" key="16">
    <source>
        <dbReference type="Proteomes" id="UP000530660"/>
    </source>
</evidence>
<feature type="domain" description="Fe-S metabolism associated" evidence="12">
    <location>
        <begin position="83"/>
        <end position="204"/>
    </location>
</feature>
<sequence>MFSGPLLERGHRKGLAKCSKFEQRRPKEPLRRSRFTRRAQLLTRLLSSSGNHNTENVEHFQHGWKSDVLFSSEVESLRARLCSAPSAKSRVLALMDHASVCLEPLAPHERTELTRVHGCASATFAKALFEEGNNGNISVRCIQGFSDSRLSKGILALLSTVLHGMTLSEIQSLHLGSLFDALCLRHIALSPRMGGASGILRHVESQMRVFLEQSRRLEDTQNSCGFHRQSELLEARISNLSTDAQAEIAVLLSGGVDSAVAMARLLEKGLKVQPFYLKIWLEDELVDLNSCPWEDDIRHAEQVCSTLSRRYDVKLQLEMLSLQDEYWNRIVRYTVDEAQAGRTPNPDVMCNSRIKFGAFLDSVGKSFRYVASGHYAQVQTGMMTAASGERLSVAHLLRSRDPVKDQTYFLSQLSQEQLLRAVFPIGDLMKTEVRMLAREHFELPNNDRPDSQGICFLGKLKFDQFLEHYLGTRTGSIVEAESGRILGAHRGYWFYTVGQRRGLALPGGPWYVAGKDIENNLVFVSRNRSAYESDTSVFYVENVNWIGIKPKISGTEKILCEVKIRHGPRAVKGELSRADLGGDSWLVRLRERESGIAPGQFAVFYVGNECIGGGVIVLASRELAFRSADQLATGKSLY</sequence>
<name>A0A7J7IQ43_9RHOD</name>
<comment type="similarity">
    <text evidence="2">Belongs to the MnmA/TRMU family.</text>
</comment>
<dbReference type="InterPro" id="IPR004506">
    <property type="entry name" value="MnmA-like"/>
</dbReference>
<dbReference type="PANTHER" id="PTHR43052:SF1">
    <property type="entry name" value="TRNA-5-TAURINOMETHYLURIDINE 2-SULFURTRANSFERASE"/>
    <property type="match status" value="1"/>
</dbReference>
<evidence type="ECO:0000256" key="7">
    <source>
        <dbReference type="ARBA" id="ARBA00022741"/>
    </source>
</evidence>